<evidence type="ECO:0000313" key="2">
    <source>
        <dbReference type="EMBL" id="KAJ3986995.1"/>
    </source>
</evidence>
<feature type="region of interest" description="Disordered" evidence="1">
    <location>
        <begin position="1"/>
        <end position="36"/>
    </location>
</feature>
<accession>A0AA38UUH2</accession>
<proteinExistence type="predicted"/>
<dbReference type="AlphaFoldDB" id="A0AA38UUH2"/>
<sequence>MADSQSFRNKHCRYTTTHHVPPASIPDDPHPEQTHNTMNDCFQDESLQTLSMEMNTPVFETTSQFQLNATDKEIGFDSASQSLWGATPASVVLLPFVGSPSTNITPPPRNLAPCGLSDVMQVQSSPIHMLLAGNFFTQSAAKPDLLGTTSQLIPQESLMSVSFTCSHCHKHFSMPILLSYVFLSTNFAPSHPRVSMPCNLSRLRGYPRHPRLIGSSMSFSCAARRFGWVM</sequence>
<comment type="caution">
    <text evidence="2">The sequence shown here is derived from an EMBL/GenBank/DDBJ whole genome shotgun (WGS) entry which is preliminary data.</text>
</comment>
<dbReference type="Proteomes" id="UP001163850">
    <property type="component" value="Unassembled WGS sequence"/>
</dbReference>
<gene>
    <name evidence="2" type="ORF">F5890DRAFT_891889</name>
</gene>
<reference evidence="2" key="1">
    <citation type="submission" date="2022-08" db="EMBL/GenBank/DDBJ databases">
        <authorList>
            <consortium name="DOE Joint Genome Institute"/>
            <person name="Min B."/>
            <person name="Riley R."/>
            <person name="Sierra-Patev S."/>
            <person name="Naranjo-Ortiz M."/>
            <person name="Looney B."/>
            <person name="Konkel Z."/>
            <person name="Slot J.C."/>
            <person name="Sakamoto Y."/>
            <person name="Steenwyk J.L."/>
            <person name="Rokas A."/>
            <person name="Carro J."/>
            <person name="Camarero S."/>
            <person name="Ferreira P."/>
            <person name="Molpeceres G."/>
            <person name="Ruiz-Duenas F.J."/>
            <person name="Serrano A."/>
            <person name="Henrissat B."/>
            <person name="Drula E."/>
            <person name="Hughes K.W."/>
            <person name="Mata J.L."/>
            <person name="Ishikawa N.K."/>
            <person name="Vargas-Isla R."/>
            <person name="Ushijima S."/>
            <person name="Smith C.A."/>
            <person name="Ahrendt S."/>
            <person name="Andreopoulos W."/>
            <person name="He G."/>
            <person name="Labutti K."/>
            <person name="Lipzen A."/>
            <person name="Ng V."/>
            <person name="Sandor L."/>
            <person name="Barry K."/>
            <person name="Martinez A.T."/>
            <person name="Xiao Y."/>
            <person name="Gibbons J.G."/>
            <person name="Terashima K."/>
            <person name="Hibbett D.S."/>
            <person name="Grigoriev I.V."/>
        </authorList>
    </citation>
    <scope>NUCLEOTIDE SEQUENCE</scope>
    <source>
        <strain evidence="2">TFB7829</strain>
    </source>
</reference>
<evidence type="ECO:0000256" key="1">
    <source>
        <dbReference type="SAM" id="MobiDB-lite"/>
    </source>
</evidence>
<dbReference type="EMBL" id="MU801930">
    <property type="protein sequence ID" value="KAJ3986995.1"/>
    <property type="molecule type" value="Genomic_DNA"/>
</dbReference>
<evidence type="ECO:0000313" key="3">
    <source>
        <dbReference type="Proteomes" id="UP001163850"/>
    </source>
</evidence>
<name>A0AA38UUH2_9AGAR</name>
<organism evidence="2 3">
    <name type="scientific">Lentinula detonsa</name>
    <dbReference type="NCBI Taxonomy" id="2804962"/>
    <lineage>
        <taxon>Eukaryota</taxon>
        <taxon>Fungi</taxon>
        <taxon>Dikarya</taxon>
        <taxon>Basidiomycota</taxon>
        <taxon>Agaricomycotina</taxon>
        <taxon>Agaricomycetes</taxon>
        <taxon>Agaricomycetidae</taxon>
        <taxon>Agaricales</taxon>
        <taxon>Marasmiineae</taxon>
        <taxon>Omphalotaceae</taxon>
        <taxon>Lentinula</taxon>
    </lineage>
</organism>
<protein>
    <submittedName>
        <fullName evidence="2">Uncharacterized protein</fullName>
    </submittedName>
</protein>